<comment type="subcellular location">
    <subcellularLocation>
        <location evidence="1">Membrane</location>
        <topology evidence="1">Multi-pass membrane protein</topology>
    </subcellularLocation>
</comment>
<sequence length="452" mass="49264">MKTTTQLTVAAVVLFTSSFINVASVSYLINRMSDDGRVVNHAGIIRGATQRLVKLELADSEQDDLITEIERIIQGLIEGDRDLQLPPATDSNFLEKMQAVQTGWFTLKATIQEHRNAPQGDELLLKESELFFDLSNAAVFAAENFAKDKVQFTQVSQISLFLLNFAVLVGICWVTQILQSQIKQAIVAIAASCTEIAAIVTQQEVVVSMQAASVYQTTTTTSHIRHSSEESAQEAIAAKKAASAVMNLAVGGSQTVQELLTEMATVQNNSSAIYNKIHDLKERIRRIETISFVVSRMANQTNLLALNAAIEAKRAGIDGKGFTIVAAEIRQLANNSKKSAEEIQQLIVDIQTAMSSTLQVTEEGRKKVEESVESIQNMTAAFQSVVDAIDEIFTRNARISLTAQEQANAIQQVVEAMDSINNGAKETVNGISQTKLGMQQLNQAALSLKTMV</sequence>
<protein>
    <submittedName>
        <fullName evidence="9">Methyl-accepting chemotaxis protein</fullName>
    </submittedName>
</protein>
<dbReference type="HOGENOM" id="CLU_000445_107_27_3"/>
<dbReference type="PROSITE" id="PS50111">
    <property type="entry name" value="CHEMOTAXIS_TRANSDUC_2"/>
    <property type="match status" value="1"/>
</dbReference>
<gene>
    <name evidence="9" type="ORF">Oscil6304_0488</name>
</gene>
<evidence type="ECO:0000256" key="1">
    <source>
        <dbReference type="ARBA" id="ARBA00004141"/>
    </source>
</evidence>
<keyword evidence="2 7" id="KW-0812">Transmembrane</keyword>
<evidence type="ECO:0000259" key="8">
    <source>
        <dbReference type="PROSITE" id="PS50111"/>
    </source>
</evidence>
<feature type="domain" description="Methyl-accepting transducer" evidence="8">
    <location>
        <begin position="185"/>
        <end position="421"/>
    </location>
</feature>
<proteinExistence type="predicted"/>
<evidence type="ECO:0000256" key="3">
    <source>
        <dbReference type="ARBA" id="ARBA00022989"/>
    </source>
</evidence>
<keyword evidence="5 6" id="KW-0807">Transducer</keyword>
<dbReference type="Pfam" id="PF13675">
    <property type="entry name" value="PilJ"/>
    <property type="match status" value="1"/>
</dbReference>
<evidence type="ECO:0000313" key="9">
    <source>
        <dbReference type="EMBL" id="AFY80235.1"/>
    </source>
</evidence>
<dbReference type="SMART" id="SM00283">
    <property type="entry name" value="MA"/>
    <property type="match status" value="1"/>
</dbReference>
<evidence type="ECO:0000256" key="2">
    <source>
        <dbReference type="ARBA" id="ARBA00022692"/>
    </source>
</evidence>
<dbReference type="InParanoid" id="K9TCH4"/>
<dbReference type="RefSeq" id="WP_015146885.1">
    <property type="nucleotide sequence ID" value="NC_019693.1"/>
</dbReference>
<dbReference type="Proteomes" id="UP000010367">
    <property type="component" value="Chromosome"/>
</dbReference>
<dbReference type="SUPFAM" id="SSF58104">
    <property type="entry name" value="Methyl-accepting chemotaxis protein (MCP) signaling domain"/>
    <property type="match status" value="1"/>
</dbReference>
<dbReference type="eggNOG" id="COG0840">
    <property type="taxonomic scope" value="Bacteria"/>
</dbReference>
<evidence type="ECO:0000256" key="5">
    <source>
        <dbReference type="ARBA" id="ARBA00023224"/>
    </source>
</evidence>
<keyword evidence="3 7" id="KW-1133">Transmembrane helix</keyword>
<dbReference type="GO" id="GO:0016020">
    <property type="term" value="C:membrane"/>
    <property type="evidence" value="ECO:0007669"/>
    <property type="project" value="UniProtKB-SubCell"/>
</dbReference>
<reference evidence="9 10" key="1">
    <citation type="submission" date="2012-06" db="EMBL/GenBank/DDBJ databases">
        <title>Finished chromosome of genome of Oscillatoria acuminata PCC 6304.</title>
        <authorList>
            <consortium name="US DOE Joint Genome Institute"/>
            <person name="Gugger M."/>
            <person name="Coursin T."/>
            <person name="Rippka R."/>
            <person name="Tandeau De Marsac N."/>
            <person name="Huntemann M."/>
            <person name="Wei C.-L."/>
            <person name="Han J."/>
            <person name="Detter J.C."/>
            <person name="Han C."/>
            <person name="Tapia R."/>
            <person name="Davenport K."/>
            <person name="Daligault H."/>
            <person name="Erkkila T."/>
            <person name="Gu W."/>
            <person name="Munk A.C.C."/>
            <person name="Teshima H."/>
            <person name="Xu Y."/>
            <person name="Chain P."/>
            <person name="Chen A."/>
            <person name="Krypides N."/>
            <person name="Mavromatis K."/>
            <person name="Markowitz V."/>
            <person name="Szeto E."/>
            <person name="Ivanova N."/>
            <person name="Mikhailova N."/>
            <person name="Ovchinnikova G."/>
            <person name="Pagani I."/>
            <person name="Pati A."/>
            <person name="Goodwin L."/>
            <person name="Peters L."/>
            <person name="Pitluck S."/>
            <person name="Woyke T."/>
            <person name="Kerfeld C."/>
        </authorList>
    </citation>
    <scope>NUCLEOTIDE SEQUENCE [LARGE SCALE GENOMIC DNA]</scope>
    <source>
        <strain evidence="9 10">PCC 6304</strain>
    </source>
</reference>
<keyword evidence="4 7" id="KW-0472">Membrane</keyword>
<evidence type="ECO:0000256" key="7">
    <source>
        <dbReference type="SAM" id="Phobius"/>
    </source>
</evidence>
<dbReference type="PANTHER" id="PTHR32089">
    <property type="entry name" value="METHYL-ACCEPTING CHEMOTAXIS PROTEIN MCPB"/>
    <property type="match status" value="1"/>
</dbReference>
<feature type="transmembrane region" description="Helical" evidence="7">
    <location>
        <begin position="6"/>
        <end position="29"/>
    </location>
</feature>
<dbReference type="STRING" id="56110.Oscil6304_0488"/>
<name>K9TCH4_9CYAN</name>
<dbReference type="KEGG" id="oac:Oscil6304_0488"/>
<dbReference type="InterPro" id="IPR029095">
    <property type="entry name" value="NarX-like_N"/>
</dbReference>
<organism evidence="9 10">
    <name type="scientific">Oscillatoria acuminata PCC 6304</name>
    <dbReference type="NCBI Taxonomy" id="56110"/>
    <lineage>
        <taxon>Bacteria</taxon>
        <taxon>Bacillati</taxon>
        <taxon>Cyanobacteriota</taxon>
        <taxon>Cyanophyceae</taxon>
        <taxon>Oscillatoriophycideae</taxon>
        <taxon>Oscillatoriales</taxon>
        <taxon>Oscillatoriaceae</taxon>
        <taxon>Oscillatoria</taxon>
    </lineage>
</organism>
<dbReference type="AlphaFoldDB" id="K9TCH4"/>
<dbReference type="PANTHER" id="PTHR32089:SF112">
    <property type="entry name" value="LYSOZYME-LIKE PROTEIN-RELATED"/>
    <property type="match status" value="1"/>
</dbReference>
<dbReference type="GO" id="GO:0007165">
    <property type="term" value="P:signal transduction"/>
    <property type="evidence" value="ECO:0007669"/>
    <property type="project" value="UniProtKB-KW"/>
</dbReference>
<dbReference type="OrthoDB" id="457060at2"/>
<dbReference type="InterPro" id="IPR004089">
    <property type="entry name" value="MCPsignal_dom"/>
</dbReference>
<evidence type="ECO:0000313" key="10">
    <source>
        <dbReference type="Proteomes" id="UP000010367"/>
    </source>
</evidence>
<keyword evidence="10" id="KW-1185">Reference proteome</keyword>
<dbReference type="Gene3D" id="1.10.287.950">
    <property type="entry name" value="Methyl-accepting chemotaxis protein"/>
    <property type="match status" value="1"/>
</dbReference>
<dbReference type="EMBL" id="CP003607">
    <property type="protein sequence ID" value="AFY80235.1"/>
    <property type="molecule type" value="Genomic_DNA"/>
</dbReference>
<dbReference type="Pfam" id="PF00015">
    <property type="entry name" value="MCPsignal"/>
    <property type="match status" value="1"/>
</dbReference>
<accession>K9TCH4</accession>
<evidence type="ECO:0000256" key="4">
    <source>
        <dbReference type="ARBA" id="ARBA00023136"/>
    </source>
</evidence>
<evidence type="ECO:0000256" key="6">
    <source>
        <dbReference type="PROSITE-ProRule" id="PRU00284"/>
    </source>
</evidence>